<dbReference type="Proteomes" id="UP000281391">
    <property type="component" value="Chromosome"/>
</dbReference>
<dbReference type="AlphaFoldDB" id="A0A3S4FP57"/>
<dbReference type="Gene3D" id="1.10.10.10">
    <property type="entry name" value="Winged helix-like DNA-binding domain superfamily/Winged helix DNA-binding domain"/>
    <property type="match status" value="1"/>
</dbReference>
<evidence type="ECO:0008006" key="3">
    <source>
        <dbReference type="Google" id="ProtNLM"/>
    </source>
</evidence>
<dbReference type="EMBL" id="LR134117">
    <property type="protein sequence ID" value="VDZ58324.1"/>
    <property type="molecule type" value="Genomic_DNA"/>
</dbReference>
<proteinExistence type="predicted"/>
<evidence type="ECO:0000313" key="1">
    <source>
        <dbReference type="EMBL" id="VDZ58324.1"/>
    </source>
</evidence>
<reference evidence="1 2" key="1">
    <citation type="submission" date="2018-12" db="EMBL/GenBank/DDBJ databases">
        <authorList>
            <consortium name="Pathogen Informatics"/>
        </authorList>
    </citation>
    <scope>NUCLEOTIDE SEQUENCE [LARGE SCALE GENOMIC DNA]</scope>
    <source>
        <strain evidence="1 2">NCTC11214</strain>
    </source>
</reference>
<sequence length="147" mass="17426">MRKFGYILGDDRNGVLVLRENRVLIPLNLHNINKKQIYLRQTMFRLLDFLLERGSSGLLRDEVIMRVVWESYGLKSSAPRLWQVMNELNKKLWGLGIDKGFFMRVEGRGYMVNTADYEPVYIRASYDRINHFMSGRPRHNEMEKSVK</sequence>
<dbReference type="SUPFAM" id="SSF46894">
    <property type="entry name" value="C-terminal effector domain of the bipartite response regulators"/>
    <property type="match status" value="1"/>
</dbReference>
<dbReference type="GO" id="GO:0003677">
    <property type="term" value="F:DNA binding"/>
    <property type="evidence" value="ECO:0007669"/>
    <property type="project" value="InterPro"/>
</dbReference>
<name>A0A3S4FP57_SEROD</name>
<dbReference type="RefSeq" id="WP_102991030.1">
    <property type="nucleotide sequence ID" value="NZ_JAEKCK010000013.1"/>
</dbReference>
<dbReference type="GO" id="GO:0006355">
    <property type="term" value="P:regulation of DNA-templated transcription"/>
    <property type="evidence" value="ECO:0007669"/>
    <property type="project" value="InterPro"/>
</dbReference>
<dbReference type="InterPro" id="IPR016032">
    <property type="entry name" value="Sig_transdc_resp-reg_C-effctor"/>
</dbReference>
<dbReference type="InterPro" id="IPR036388">
    <property type="entry name" value="WH-like_DNA-bd_sf"/>
</dbReference>
<gene>
    <name evidence="1" type="ORF">NCTC11214_02745</name>
</gene>
<dbReference type="KEGG" id="sof:NCTC11214_02745"/>
<accession>A0A3S4FP57</accession>
<evidence type="ECO:0000313" key="2">
    <source>
        <dbReference type="Proteomes" id="UP000281391"/>
    </source>
</evidence>
<organism evidence="1 2">
    <name type="scientific">Serratia odorifera</name>
    <dbReference type="NCBI Taxonomy" id="618"/>
    <lineage>
        <taxon>Bacteria</taxon>
        <taxon>Pseudomonadati</taxon>
        <taxon>Pseudomonadota</taxon>
        <taxon>Gammaproteobacteria</taxon>
        <taxon>Enterobacterales</taxon>
        <taxon>Yersiniaceae</taxon>
        <taxon>Serratia</taxon>
    </lineage>
</organism>
<protein>
    <recommendedName>
        <fullName evidence="3">OmpR/PhoB-type domain-containing protein</fullName>
    </recommendedName>
</protein>